<dbReference type="InterPro" id="IPR003439">
    <property type="entry name" value="ABC_transporter-like_ATP-bd"/>
</dbReference>
<dbReference type="RefSeq" id="WP_182941599.1">
    <property type="nucleotide sequence ID" value="NZ_JABEQH010000004.1"/>
</dbReference>
<dbReference type="Pfam" id="PF00005">
    <property type="entry name" value="ABC_tran"/>
    <property type="match status" value="1"/>
</dbReference>
<dbReference type="Gene3D" id="3.40.50.300">
    <property type="entry name" value="P-loop containing nucleotide triphosphate hydrolases"/>
    <property type="match status" value="1"/>
</dbReference>
<evidence type="ECO:0000313" key="11">
    <source>
        <dbReference type="EMBL" id="MBB2175119.1"/>
    </source>
</evidence>
<keyword evidence="6 8" id="KW-1133">Transmembrane helix</keyword>
<comment type="caution">
    <text evidence="11">The sequence shown here is derived from an EMBL/GenBank/DDBJ whole genome shotgun (WGS) entry which is preliminary data.</text>
</comment>
<keyword evidence="2 8" id="KW-0813">Transport</keyword>
<dbReference type="PROSITE" id="PS00211">
    <property type="entry name" value="ABC_TRANSPORTER_1"/>
    <property type="match status" value="1"/>
</dbReference>
<feature type="transmembrane region" description="Helical" evidence="8">
    <location>
        <begin position="80"/>
        <end position="104"/>
    </location>
</feature>
<dbReference type="PROSITE" id="PS50893">
    <property type="entry name" value="ABC_TRANSPORTER_2"/>
    <property type="match status" value="1"/>
</dbReference>
<reference evidence="11 12" key="1">
    <citation type="submission" date="2020-04" db="EMBL/GenBank/DDBJ databases">
        <title>Description of novel Gluconacetobacter.</title>
        <authorList>
            <person name="Sombolestani A."/>
        </authorList>
    </citation>
    <scope>NUCLEOTIDE SEQUENCE [LARGE SCALE GENOMIC DNA]</scope>
    <source>
        <strain evidence="11 12">LMG 21312</strain>
    </source>
</reference>
<dbReference type="SUPFAM" id="SSF52540">
    <property type="entry name" value="P-loop containing nucleoside triphosphate hydrolases"/>
    <property type="match status" value="1"/>
</dbReference>
<feature type="transmembrane region" description="Helical" evidence="8">
    <location>
        <begin position="47"/>
        <end position="73"/>
    </location>
</feature>
<evidence type="ECO:0000259" key="9">
    <source>
        <dbReference type="PROSITE" id="PS50893"/>
    </source>
</evidence>
<keyword evidence="5 11" id="KW-0067">ATP-binding</keyword>
<dbReference type="GO" id="GO:0005524">
    <property type="term" value="F:ATP binding"/>
    <property type="evidence" value="ECO:0007669"/>
    <property type="project" value="UniProtKB-KW"/>
</dbReference>
<proteinExistence type="inferred from homology"/>
<evidence type="ECO:0000256" key="7">
    <source>
        <dbReference type="ARBA" id="ARBA00023136"/>
    </source>
</evidence>
<dbReference type="GO" id="GO:0055085">
    <property type="term" value="P:transmembrane transport"/>
    <property type="evidence" value="ECO:0007669"/>
    <property type="project" value="InterPro"/>
</dbReference>
<name>A0A7W4J5N4_9PROT</name>
<dbReference type="AlphaFoldDB" id="A0A7W4J5N4"/>
<evidence type="ECO:0000256" key="8">
    <source>
        <dbReference type="RuleBase" id="RU363032"/>
    </source>
</evidence>
<feature type="domain" description="ABC transporter" evidence="9">
    <location>
        <begin position="255"/>
        <end position="497"/>
    </location>
</feature>
<dbReference type="PANTHER" id="PTHR42781">
    <property type="entry name" value="SPERMIDINE/PUTRESCINE IMPORT ATP-BINDING PROTEIN POTA"/>
    <property type="match status" value="1"/>
</dbReference>
<dbReference type="EMBL" id="JABEQH010000004">
    <property type="protein sequence ID" value="MBB2175119.1"/>
    <property type="molecule type" value="Genomic_DNA"/>
</dbReference>
<evidence type="ECO:0000256" key="4">
    <source>
        <dbReference type="ARBA" id="ARBA00022741"/>
    </source>
</evidence>
<keyword evidence="12" id="KW-1185">Reference proteome</keyword>
<feature type="domain" description="ABC transmembrane type-1" evidence="10">
    <location>
        <begin position="47"/>
        <end position="246"/>
    </location>
</feature>
<feature type="transmembrane region" description="Helical" evidence="8">
    <location>
        <begin position="224"/>
        <end position="248"/>
    </location>
</feature>
<dbReference type="InterPro" id="IPR050093">
    <property type="entry name" value="ABC_SmlMolc_Importer"/>
</dbReference>
<evidence type="ECO:0000256" key="3">
    <source>
        <dbReference type="ARBA" id="ARBA00022692"/>
    </source>
</evidence>
<evidence type="ECO:0000256" key="5">
    <source>
        <dbReference type="ARBA" id="ARBA00022840"/>
    </source>
</evidence>
<dbReference type="GO" id="GO:0005886">
    <property type="term" value="C:plasma membrane"/>
    <property type="evidence" value="ECO:0007669"/>
    <property type="project" value="UniProtKB-SubCell"/>
</dbReference>
<accession>A0A7W4J5N4</accession>
<dbReference type="GO" id="GO:0016887">
    <property type="term" value="F:ATP hydrolysis activity"/>
    <property type="evidence" value="ECO:0007669"/>
    <property type="project" value="InterPro"/>
</dbReference>
<evidence type="ECO:0000313" key="12">
    <source>
        <dbReference type="Proteomes" id="UP000561066"/>
    </source>
</evidence>
<keyword evidence="4" id="KW-0547">Nucleotide-binding</keyword>
<evidence type="ECO:0000256" key="6">
    <source>
        <dbReference type="ARBA" id="ARBA00022989"/>
    </source>
</evidence>
<gene>
    <name evidence="11" type="ORF">HLH21_04160</name>
</gene>
<dbReference type="InterPro" id="IPR017871">
    <property type="entry name" value="ABC_transporter-like_CS"/>
</dbReference>
<feature type="transmembrane region" description="Helical" evidence="8">
    <location>
        <begin position="7"/>
        <end position="27"/>
    </location>
</feature>
<keyword evidence="7 8" id="KW-0472">Membrane</keyword>
<keyword evidence="3 8" id="KW-0812">Transmembrane</keyword>
<evidence type="ECO:0000256" key="2">
    <source>
        <dbReference type="ARBA" id="ARBA00022448"/>
    </source>
</evidence>
<dbReference type="InterPro" id="IPR027417">
    <property type="entry name" value="P-loop_NTPase"/>
</dbReference>
<dbReference type="InterPro" id="IPR035906">
    <property type="entry name" value="MetI-like_sf"/>
</dbReference>
<dbReference type="PANTHER" id="PTHR42781:SF4">
    <property type="entry name" value="SPERMIDINE_PUTRESCINE IMPORT ATP-BINDING PROTEIN POTA"/>
    <property type="match status" value="1"/>
</dbReference>
<dbReference type="Pfam" id="PF00528">
    <property type="entry name" value="BPD_transp_1"/>
    <property type="match status" value="1"/>
</dbReference>
<evidence type="ECO:0000256" key="1">
    <source>
        <dbReference type="ARBA" id="ARBA00004651"/>
    </source>
</evidence>
<organism evidence="11 12">
    <name type="scientific">Gluconacetobacter johannae</name>
    <dbReference type="NCBI Taxonomy" id="112140"/>
    <lineage>
        <taxon>Bacteria</taxon>
        <taxon>Pseudomonadati</taxon>
        <taxon>Pseudomonadota</taxon>
        <taxon>Alphaproteobacteria</taxon>
        <taxon>Acetobacterales</taxon>
        <taxon>Acetobacteraceae</taxon>
        <taxon>Gluconacetobacter</taxon>
    </lineage>
</organism>
<comment type="subcellular location">
    <subcellularLocation>
        <location evidence="1 8">Cell membrane</location>
        <topology evidence="1 8">Multi-pass membrane protein</topology>
    </subcellularLocation>
</comment>
<dbReference type="SMART" id="SM00382">
    <property type="entry name" value="AAA"/>
    <property type="match status" value="1"/>
</dbReference>
<dbReference type="Proteomes" id="UP000561066">
    <property type="component" value="Unassembled WGS sequence"/>
</dbReference>
<dbReference type="CDD" id="cd06261">
    <property type="entry name" value="TM_PBP2"/>
    <property type="match status" value="1"/>
</dbReference>
<protein>
    <submittedName>
        <fullName evidence="11">ATP-binding cassette domain-containing protein</fullName>
    </submittedName>
</protein>
<sequence>MRRTPGAIRILGGVLTLYLLAPFVAGLSRMGDADWRGVDRAALLHAAGVSVASATAATALVAVAGVPLGYVLARGRGWRVAVLGGVVQWPLALPPLASGILLLFLLGYNGVLGGLTHGALTESFAGIVLAEAFVAAPFLIVAARSAFAAVDPALEDVAATLGYGPGAVFRRIGLPVARRAILAGLLLAWLRAFGEFGATMMVAYHPYSLPVFTYVAFGGAGLPAMLPVLAPTLAVAATVLVLGQVVAVPRRRGRAPSRDVLPPVAAGPAATGPGRTLVLDLRQNLEGFTLRVEYRTQARRLAILGASGSGKSMSLRTIAGLERGAGSVVRCDGRDLAALPPEARGIAYVPQGYALPPHLTVAEQVRFAVDSNPALVAHWVAAFGLADLSRRYPHELSPGQRQRVALARALSRPSAGLVLLDEPFSALDAPLRARLRQDVLAVQGGVRATTILVTHDPAEAMLLADELLLLDGGRVIRAGPVDEVFSRPGGEIAARLLGARTIGAGDVLSPTRIDIGGGVALRVAGAPLTPGARVRWAVRPHQVRLDGRGEYPATILHRGAVRDGQRSVRLRLGEAVLDIVADPSCPDIGPCRVMIDPLAFQVWPHDGHGP</sequence>
<dbReference type="InterPro" id="IPR000515">
    <property type="entry name" value="MetI-like"/>
</dbReference>
<dbReference type="PROSITE" id="PS50928">
    <property type="entry name" value="ABC_TM1"/>
    <property type="match status" value="1"/>
</dbReference>
<feature type="transmembrane region" description="Helical" evidence="8">
    <location>
        <begin position="124"/>
        <end position="143"/>
    </location>
</feature>
<evidence type="ECO:0000259" key="10">
    <source>
        <dbReference type="PROSITE" id="PS50928"/>
    </source>
</evidence>
<dbReference type="InterPro" id="IPR003593">
    <property type="entry name" value="AAA+_ATPase"/>
</dbReference>
<comment type="similarity">
    <text evidence="8">Belongs to the binding-protein-dependent transport system permease family.</text>
</comment>
<dbReference type="Gene3D" id="1.10.3720.10">
    <property type="entry name" value="MetI-like"/>
    <property type="match status" value="1"/>
</dbReference>
<dbReference type="SUPFAM" id="SSF161098">
    <property type="entry name" value="MetI-like"/>
    <property type="match status" value="1"/>
</dbReference>
<feature type="transmembrane region" description="Helical" evidence="8">
    <location>
        <begin position="180"/>
        <end position="204"/>
    </location>
</feature>